<feature type="transmembrane region" description="Helical" evidence="10">
    <location>
        <begin position="63"/>
        <end position="83"/>
    </location>
</feature>
<dbReference type="Gene3D" id="1.20.120.1220">
    <property type="match status" value="1"/>
</dbReference>
<dbReference type="PANTHER" id="PTHR30487:SF0">
    <property type="entry name" value="PREPILIN LEADER PEPTIDASE_N-METHYLTRANSFERASE-RELATED"/>
    <property type="match status" value="1"/>
</dbReference>
<evidence type="ECO:0000259" key="12">
    <source>
        <dbReference type="Pfam" id="PF06750"/>
    </source>
</evidence>
<keyword evidence="3" id="KW-1003">Cell membrane</keyword>
<evidence type="ECO:0000313" key="13">
    <source>
        <dbReference type="EMBL" id="QWC17850.1"/>
    </source>
</evidence>
<dbReference type="InterPro" id="IPR014032">
    <property type="entry name" value="Peptidase_A24A_bac"/>
</dbReference>
<dbReference type="InterPro" id="IPR010627">
    <property type="entry name" value="Prepilin_pept_A24_N"/>
</dbReference>
<evidence type="ECO:0000256" key="1">
    <source>
        <dbReference type="ARBA" id="ARBA00004429"/>
    </source>
</evidence>
<comment type="catalytic activity">
    <reaction evidence="9">
        <text>Typically cleaves a -Gly-|-Phe- bond to release an N-terminal, basic peptide of 5-8 residues from type IV prepilin, and then N-methylates the new N-terminal amino group, the methyl donor being S-adenosyl-L-methionine.</text>
        <dbReference type="EC" id="3.4.23.43"/>
    </reaction>
</comment>
<feature type="domain" description="Prepilin type IV endopeptidase peptidase" evidence="11">
    <location>
        <begin position="92"/>
        <end position="206"/>
    </location>
</feature>
<feature type="transmembrane region" description="Helical" evidence="10">
    <location>
        <begin position="174"/>
        <end position="205"/>
    </location>
</feature>
<evidence type="ECO:0000256" key="7">
    <source>
        <dbReference type="ARBA" id="ARBA00023136"/>
    </source>
</evidence>
<dbReference type="EC" id="3.4.23.43" evidence="9"/>
<evidence type="ECO:0000313" key="14">
    <source>
        <dbReference type="Proteomes" id="UP000679335"/>
    </source>
</evidence>
<dbReference type="PRINTS" id="PR00864">
    <property type="entry name" value="PREPILNPTASE"/>
</dbReference>
<keyword evidence="9" id="KW-0645">Protease</keyword>
<organism evidence="13 14">
    <name type="scientific">Cellulomonas dongxiuzhuiae</name>
    <dbReference type="NCBI Taxonomy" id="2819979"/>
    <lineage>
        <taxon>Bacteria</taxon>
        <taxon>Bacillati</taxon>
        <taxon>Actinomycetota</taxon>
        <taxon>Actinomycetes</taxon>
        <taxon>Micrococcales</taxon>
        <taxon>Cellulomonadaceae</taxon>
        <taxon>Cellulomonas</taxon>
    </lineage>
</organism>
<keyword evidence="9" id="KW-0511">Multifunctional enzyme</keyword>
<keyword evidence="6 10" id="KW-1133">Transmembrane helix</keyword>
<dbReference type="InterPro" id="IPR050882">
    <property type="entry name" value="Prepilin_peptidase/N-MTase"/>
</dbReference>
<feature type="transmembrane region" description="Helical" evidence="10">
    <location>
        <begin position="114"/>
        <end position="131"/>
    </location>
</feature>
<keyword evidence="7 10" id="KW-0472">Membrane</keyword>
<keyword evidence="9" id="KW-0808">Transferase</keyword>
<reference evidence="13 14" key="1">
    <citation type="submission" date="2021-05" db="EMBL/GenBank/DDBJ databases">
        <title>Novel species in genus Cellulomonas.</title>
        <authorList>
            <person name="Zhang G."/>
        </authorList>
    </citation>
    <scope>NUCLEOTIDE SEQUENCE [LARGE SCALE GENOMIC DNA]</scope>
    <source>
        <strain evidence="14">zg-ZUI157</strain>
    </source>
</reference>
<dbReference type="Proteomes" id="UP000679335">
    <property type="component" value="Chromosome"/>
</dbReference>
<evidence type="ECO:0000256" key="10">
    <source>
        <dbReference type="SAM" id="Phobius"/>
    </source>
</evidence>
<feature type="domain" description="Prepilin peptidase A24 N-terminal" evidence="12">
    <location>
        <begin position="2"/>
        <end position="79"/>
    </location>
</feature>
<evidence type="ECO:0000256" key="4">
    <source>
        <dbReference type="ARBA" id="ARBA00022519"/>
    </source>
</evidence>
<feature type="transmembrane region" description="Helical" evidence="10">
    <location>
        <begin position="89"/>
        <end position="107"/>
    </location>
</feature>
<dbReference type="EMBL" id="CP076023">
    <property type="protein sequence ID" value="QWC17850.1"/>
    <property type="molecule type" value="Genomic_DNA"/>
</dbReference>
<feature type="transmembrane region" description="Helical" evidence="10">
    <location>
        <begin position="143"/>
        <end position="162"/>
    </location>
</feature>
<evidence type="ECO:0000256" key="9">
    <source>
        <dbReference type="RuleBase" id="RU003794"/>
    </source>
</evidence>
<protein>
    <recommendedName>
        <fullName evidence="9">Prepilin leader peptidase/N-methyltransferase</fullName>
        <ecNumber evidence="9">2.1.1.-</ecNumber>
        <ecNumber evidence="9">3.4.23.43</ecNumber>
    </recommendedName>
</protein>
<keyword evidence="14" id="KW-1185">Reference proteome</keyword>
<accession>A0ABX8GP61</accession>
<dbReference type="PANTHER" id="PTHR30487">
    <property type="entry name" value="TYPE 4 PREPILIN-LIKE PROTEINS LEADER PEPTIDE-PROCESSING ENZYME"/>
    <property type="match status" value="1"/>
</dbReference>
<keyword evidence="9" id="KW-0378">Hydrolase</keyword>
<feature type="transmembrane region" description="Helical" evidence="10">
    <location>
        <begin position="225"/>
        <end position="245"/>
    </location>
</feature>
<dbReference type="Pfam" id="PF06750">
    <property type="entry name" value="A24_N_bact"/>
    <property type="match status" value="1"/>
</dbReference>
<evidence type="ECO:0000256" key="6">
    <source>
        <dbReference type="ARBA" id="ARBA00022989"/>
    </source>
</evidence>
<dbReference type="Pfam" id="PF01478">
    <property type="entry name" value="Peptidase_A24"/>
    <property type="match status" value="1"/>
</dbReference>
<name>A0ABX8GP61_9CELL</name>
<keyword evidence="5 9" id="KW-0812">Transmembrane</keyword>
<evidence type="ECO:0000259" key="11">
    <source>
        <dbReference type="Pfam" id="PF01478"/>
    </source>
</evidence>
<keyword evidence="4" id="KW-0997">Cell inner membrane</keyword>
<comment type="similarity">
    <text evidence="2 8">Belongs to the peptidase A24 family.</text>
</comment>
<evidence type="ECO:0000256" key="2">
    <source>
        <dbReference type="ARBA" id="ARBA00005801"/>
    </source>
</evidence>
<dbReference type="EC" id="2.1.1.-" evidence="9"/>
<comment type="subcellular location">
    <subcellularLocation>
        <location evidence="1">Cell inner membrane</location>
        <topology evidence="1">Multi-pass membrane protein</topology>
    </subcellularLocation>
    <subcellularLocation>
        <location evidence="9">Cell membrane</location>
        <topology evidence="9">Multi-pass membrane protein</topology>
    </subcellularLocation>
</comment>
<sequence>MVVGSFLNVVVWRVPRGESVVRPPSACPTCRARIVWYDNVPVVSWLVLRGRCRRCAARISVRYPVVELVTGLLFVGTALVVGWTLALPAFLYLVSISVALAAIDVDVHRLPDAIVLPSYAVAGVLLVLASWTPGEGVDTDALVRAAAGSGALFLLYLVLALIHPRGMGLGDLKLSGVLGLYLGWVGWGALAVGAFAAFLLGGLYGVVLMVAGRAGRKTQVPFGPWMLLGAVLGVVVGEPLAAWYIRIAV</sequence>
<gene>
    <name evidence="13" type="ORF">KKR89_09040</name>
</gene>
<evidence type="ECO:0000256" key="5">
    <source>
        <dbReference type="ARBA" id="ARBA00022692"/>
    </source>
</evidence>
<comment type="function">
    <text evidence="9">Plays an essential role in type IV pili and type II pseudopili formation by proteolytically removing the leader sequence from substrate proteins and subsequently monomethylating the alpha-amino group of the newly exposed N-terminal phenylalanine.</text>
</comment>
<proteinExistence type="inferred from homology"/>
<keyword evidence="9" id="KW-0489">Methyltransferase</keyword>
<dbReference type="InterPro" id="IPR000045">
    <property type="entry name" value="Prepilin_IV_endopep_pep"/>
</dbReference>
<evidence type="ECO:0000256" key="8">
    <source>
        <dbReference type="RuleBase" id="RU003793"/>
    </source>
</evidence>
<evidence type="ECO:0000256" key="3">
    <source>
        <dbReference type="ARBA" id="ARBA00022475"/>
    </source>
</evidence>